<proteinExistence type="predicted"/>
<dbReference type="PANTHER" id="PTHR37812">
    <property type="entry name" value="MU-LIKE PROPHAGE FLUMU PROTEIN C"/>
    <property type="match status" value="1"/>
</dbReference>
<dbReference type="PANTHER" id="PTHR37812:SF1">
    <property type="entry name" value="MU-LIKE PROPHAGE FLUMU PROTEIN C"/>
    <property type="match status" value="1"/>
</dbReference>
<dbReference type="AlphaFoldDB" id="A0A4P8IA64"/>
<dbReference type="Gene3D" id="1.10.10.60">
    <property type="entry name" value="Homeodomain-like"/>
    <property type="match status" value="1"/>
</dbReference>
<organism evidence="1 2">
    <name type="scientific">Anaerostipes rhamnosivorans</name>
    <dbReference type="NCBI Taxonomy" id="1229621"/>
    <lineage>
        <taxon>Bacteria</taxon>
        <taxon>Bacillati</taxon>
        <taxon>Bacillota</taxon>
        <taxon>Clostridia</taxon>
        <taxon>Lachnospirales</taxon>
        <taxon>Lachnospiraceae</taxon>
        <taxon>Anaerostipes</taxon>
    </lineage>
</organism>
<dbReference type="NCBIfam" id="NF040785">
    <property type="entry name" value="CD3324_fam"/>
    <property type="match status" value="1"/>
</dbReference>
<evidence type="ECO:0000313" key="2">
    <source>
        <dbReference type="Proteomes" id="UP000298653"/>
    </source>
</evidence>
<dbReference type="InterPro" id="IPR052411">
    <property type="entry name" value="c-mor_Regulatory_Protein"/>
</dbReference>
<sequence length="91" mass="10716">MSYKKAEQILPAGLLKEVQKYAEGEYIYIPKNPSSKCAWGAASGTRQYLKRRNREIYREYLAGQRPDALSEEYFLSLKSIQRIIRQEKRNQ</sequence>
<dbReference type="OrthoDB" id="9800398at2"/>
<dbReference type="InterPro" id="IPR009057">
    <property type="entry name" value="Homeodomain-like_sf"/>
</dbReference>
<dbReference type="InterPro" id="IPR049739">
    <property type="entry name" value="YraL-like"/>
</dbReference>
<dbReference type="Proteomes" id="UP000298653">
    <property type="component" value="Chromosome"/>
</dbReference>
<gene>
    <name evidence="1" type="ORF">AR1Y2_0061</name>
</gene>
<name>A0A4P8IA64_9FIRM</name>
<accession>A0A4P8IA64</accession>
<keyword evidence="2" id="KW-1185">Reference proteome</keyword>
<dbReference type="RefSeq" id="WP_137327181.1">
    <property type="nucleotide sequence ID" value="NZ_CP040058.1"/>
</dbReference>
<dbReference type="SUPFAM" id="SSF46689">
    <property type="entry name" value="Homeodomain-like"/>
    <property type="match status" value="1"/>
</dbReference>
<evidence type="ECO:0008006" key="3">
    <source>
        <dbReference type="Google" id="ProtNLM"/>
    </source>
</evidence>
<dbReference type="KEGG" id="arf:AR1Y2_0061"/>
<evidence type="ECO:0000313" key="1">
    <source>
        <dbReference type="EMBL" id="QCP33515.1"/>
    </source>
</evidence>
<reference evidence="1 2" key="1">
    <citation type="submission" date="2019-05" db="EMBL/GenBank/DDBJ databases">
        <title>Complete genome sequencing of Anaerostipes rhamnosivorans.</title>
        <authorList>
            <person name="Bui T.P.N."/>
            <person name="de Vos W.M."/>
        </authorList>
    </citation>
    <scope>NUCLEOTIDE SEQUENCE [LARGE SCALE GENOMIC DNA]</scope>
    <source>
        <strain evidence="1 2">1y2</strain>
    </source>
</reference>
<dbReference type="EMBL" id="CP040058">
    <property type="protein sequence ID" value="QCP33515.1"/>
    <property type="molecule type" value="Genomic_DNA"/>
</dbReference>
<protein>
    <recommendedName>
        <fullName evidence="3">Mor transcription activator domain-containing protein</fullName>
    </recommendedName>
</protein>